<proteinExistence type="predicted"/>
<gene>
    <name evidence="2" type="ORF">GCM10009547_05000</name>
</gene>
<keyword evidence="1" id="KW-1133">Transmembrane helix</keyword>
<feature type="transmembrane region" description="Helical" evidence="1">
    <location>
        <begin position="30"/>
        <end position="53"/>
    </location>
</feature>
<feature type="transmembrane region" description="Helical" evidence="1">
    <location>
        <begin position="78"/>
        <end position="101"/>
    </location>
</feature>
<evidence type="ECO:0000313" key="3">
    <source>
        <dbReference type="Proteomes" id="UP001500957"/>
    </source>
</evidence>
<keyword evidence="1" id="KW-0472">Membrane</keyword>
<dbReference type="RefSeq" id="WP_344601235.1">
    <property type="nucleotide sequence ID" value="NZ_BAAAHE010000005.1"/>
</dbReference>
<evidence type="ECO:0000256" key="1">
    <source>
        <dbReference type="SAM" id="Phobius"/>
    </source>
</evidence>
<dbReference type="Proteomes" id="UP001500957">
    <property type="component" value="Unassembled WGS sequence"/>
</dbReference>
<evidence type="ECO:0000313" key="2">
    <source>
        <dbReference type="EMBL" id="GAA0606065.1"/>
    </source>
</evidence>
<feature type="transmembrane region" description="Helical" evidence="1">
    <location>
        <begin position="154"/>
        <end position="176"/>
    </location>
</feature>
<feature type="transmembrane region" description="Helical" evidence="1">
    <location>
        <begin position="219"/>
        <end position="239"/>
    </location>
</feature>
<keyword evidence="1" id="KW-0812">Transmembrane</keyword>
<evidence type="ECO:0008006" key="4">
    <source>
        <dbReference type="Google" id="ProtNLM"/>
    </source>
</evidence>
<feature type="transmembrane region" description="Helical" evidence="1">
    <location>
        <begin position="113"/>
        <end position="134"/>
    </location>
</feature>
<dbReference type="EMBL" id="BAAAHE010000005">
    <property type="protein sequence ID" value="GAA0606065.1"/>
    <property type="molecule type" value="Genomic_DNA"/>
</dbReference>
<organism evidence="2 3">
    <name type="scientific">Sporichthya brevicatena</name>
    <dbReference type="NCBI Taxonomy" id="171442"/>
    <lineage>
        <taxon>Bacteria</taxon>
        <taxon>Bacillati</taxon>
        <taxon>Actinomycetota</taxon>
        <taxon>Actinomycetes</taxon>
        <taxon>Sporichthyales</taxon>
        <taxon>Sporichthyaceae</taxon>
        <taxon>Sporichthya</taxon>
    </lineage>
</organism>
<protein>
    <recommendedName>
        <fullName evidence="4">DUF4386 domain-containing protein</fullName>
    </recommendedName>
</protein>
<accession>A0ABN1G8E6</accession>
<reference evidence="2 3" key="1">
    <citation type="journal article" date="2019" name="Int. J. Syst. Evol. Microbiol.">
        <title>The Global Catalogue of Microorganisms (GCM) 10K type strain sequencing project: providing services to taxonomists for standard genome sequencing and annotation.</title>
        <authorList>
            <consortium name="The Broad Institute Genomics Platform"/>
            <consortium name="The Broad Institute Genome Sequencing Center for Infectious Disease"/>
            <person name="Wu L."/>
            <person name="Ma J."/>
        </authorList>
    </citation>
    <scope>NUCLEOTIDE SEQUENCE [LARGE SCALE GENOMIC DNA]</scope>
    <source>
        <strain evidence="2 3">JCM 10671</strain>
    </source>
</reference>
<feature type="transmembrane region" description="Helical" evidence="1">
    <location>
        <begin position="188"/>
        <end position="207"/>
    </location>
</feature>
<sequence>MVLEQSAAGTAAPAHPFAGLPRATITNLRILVWTGPICVLMVFFGLFVMAGFFPPPSPELTGAEVAEVWNDHQRLKQAGMIVCFMGGTLYATFTLAIGVMLRKCTPDAVMPITQTVIGVFGTVYFSFNFLILAVAGFRPDGPNETTQTLHDLGFILTFSPAAPFFLQYAAIAMIILQMPKPLVPRWVAYFNLWVAIGLVPPSFIPLFESGPLAWNGLLGFYIPVVVFGAWFLVMVPLLLRMLPKSEQPLPAT</sequence>
<comment type="caution">
    <text evidence="2">The sequence shown here is derived from an EMBL/GenBank/DDBJ whole genome shotgun (WGS) entry which is preliminary data.</text>
</comment>
<keyword evidence="3" id="KW-1185">Reference proteome</keyword>
<name>A0ABN1G8E6_9ACTN</name>